<evidence type="ECO:0000256" key="3">
    <source>
        <dbReference type="ARBA" id="ARBA00022692"/>
    </source>
</evidence>
<comment type="similarity">
    <text evidence="2">Belongs to the OXA1/ALB3/YidC family.</text>
</comment>
<accession>A0ABR3PEX6</accession>
<reference evidence="7 8" key="1">
    <citation type="submission" date="2024-07" db="EMBL/GenBank/DDBJ databases">
        <title>Draft sequence of the Neodothiora populina.</title>
        <authorList>
            <person name="Drown D.D."/>
            <person name="Schuette U.S."/>
            <person name="Buechlein A.B."/>
            <person name="Rusch D.R."/>
            <person name="Winton L.W."/>
            <person name="Adams G.A."/>
        </authorList>
    </citation>
    <scope>NUCLEOTIDE SEQUENCE [LARGE SCALE GENOMIC DNA]</scope>
    <source>
        <strain evidence="7 8">CPC 39397</strain>
    </source>
</reference>
<dbReference type="EMBL" id="JBFMKM010000008">
    <property type="protein sequence ID" value="KAL1304707.1"/>
    <property type="molecule type" value="Genomic_DNA"/>
</dbReference>
<dbReference type="RefSeq" id="XP_069200982.1">
    <property type="nucleotide sequence ID" value="XM_069343162.1"/>
</dbReference>
<keyword evidence="8" id="KW-1185">Reference proteome</keyword>
<gene>
    <name evidence="7" type="ORF">AAFC00_003656</name>
</gene>
<keyword evidence="5 6" id="KW-0472">Membrane</keyword>
<evidence type="ECO:0000256" key="4">
    <source>
        <dbReference type="ARBA" id="ARBA00022989"/>
    </source>
</evidence>
<dbReference type="InterPro" id="IPR001708">
    <property type="entry name" value="YidC/ALB3/OXA1/COX18"/>
</dbReference>
<comment type="caution">
    <text evidence="7">The sequence shown here is derived from an EMBL/GenBank/DDBJ whole genome shotgun (WGS) entry which is preliminary data.</text>
</comment>
<name>A0ABR3PEX6_9PEZI</name>
<organism evidence="7 8">
    <name type="scientific">Neodothiora populina</name>
    <dbReference type="NCBI Taxonomy" id="2781224"/>
    <lineage>
        <taxon>Eukaryota</taxon>
        <taxon>Fungi</taxon>
        <taxon>Dikarya</taxon>
        <taxon>Ascomycota</taxon>
        <taxon>Pezizomycotina</taxon>
        <taxon>Dothideomycetes</taxon>
        <taxon>Dothideomycetidae</taxon>
        <taxon>Dothideales</taxon>
        <taxon>Dothioraceae</taxon>
        <taxon>Neodothiora</taxon>
    </lineage>
</organism>
<protein>
    <submittedName>
        <fullName evidence="7">Uncharacterized protein</fullName>
    </submittedName>
</protein>
<evidence type="ECO:0000313" key="7">
    <source>
        <dbReference type="EMBL" id="KAL1304707.1"/>
    </source>
</evidence>
<evidence type="ECO:0000256" key="2">
    <source>
        <dbReference type="ARBA" id="ARBA00009877"/>
    </source>
</evidence>
<sequence length="376" mass="41864">MSFMRPLVRPGRRPIFALPVTQRPSAYQVPLASRSLSIRAIVDDLNVSSAVALLPASAMEALHTIGLPWWAVFPLSAVLIRTLVVYPLFQKPVRKAQLERIAIGPLVDAEMGFRRRQIRKAHLLVPQNKLKTYVARWLISRRLRTSMFNQATLSPRRFASIFTLIAVSDGIRRLSGHKEGLLRIFLGPFDRLSASPAPASEQNPLLDQANIGHTSTTADTAATDTTLQASASNLAIDSPWFEHDLLIDGLPWCTDLTAADPTLVLPFVFSATWFASVYFAPRLQGVNGQTGPTNMQRILMTVAILSIFPALQMPVALLMYLTTNLWVNTIQSRWLTYIMPVRRVPTACPRPVHTSSMRELADDASEFEVASSRTRR</sequence>
<keyword evidence="4 6" id="KW-1133">Transmembrane helix</keyword>
<evidence type="ECO:0000256" key="5">
    <source>
        <dbReference type="ARBA" id="ARBA00023136"/>
    </source>
</evidence>
<keyword evidence="3 6" id="KW-0812">Transmembrane</keyword>
<dbReference type="GeneID" id="95977357"/>
<dbReference type="Proteomes" id="UP001562354">
    <property type="component" value="Unassembled WGS sequence"/>
</dbReference>
<dbReference type="PANTHER" id="PTHR12428:SF65">
    <property type="entry name" value="CYTOCHROME C OXIDASE ASSEMBLY PROTEIN COX18, MITOCHONDRIAL"/>
    <property type="match status" value="1"/>
</dbReference>
<evidence type="ECO:0000313" key="8">
    <source>
        <dbReference type="Proteomes" id="UP001562354"/>
    </source>
</evidence>
<proteinExistence type="inferred from homology"/>
<evidence type="ECO:0000256" key="6">
    <source>
        <dbReference type="SAM" id="Phobius"/>
    </source>
</evidence>
<evidence type="ECO:0000256" key="1">
    <source>
        <dbReference type="ARBA" id="ARBA00004141"/>
    </source>
</evidence>
<comment type="subcellular location">
    <subcellularLocation>
        <location evidence="1">Membrane</location>
        <topology evidence="1">Multi-pass membrane protein</topology>
    </subcellularLocation>
</comment>
<feature type="transmembrane region" description="Helical" evidence="6">
    <location>
        <begin position="67"/>
        <end position="89"/>
    </location>
</feature>
<feature type="transmembrane region" description="Helical" evidence="6">
    <location>
        <begin position="298"/>
        <end position="321"/>
    </location>
</feature>
<dbReference type="PANTHER" id="PTHR12428">
    <property type="entry name" value="OXA1"/>
    <property type="match status" value="1"/>
</dbReference>